<evidence type="ECO:0000313" key="4">
    <source>
        <dbReference type="Proteomes" id="UP001501576"/>
    </source>
</evidence>
<feature type="compositionally biased region" description="Acidic residues" evidence="1">
    <location>
        <begin position="237"/>
        <end position="263"/>
    </location>
</feature>
<evidence type="ECO:0000313" key="3">
    <source>
        <dbReference type="EMBL" id="GAA0568959.1"/>
    </source>
</evidence>
<dbReference type="PANTHER" id="PTHR33744:SF1">
    <property type="entry name" value="DNA-BINDING TRANSCRIPTIONAL ACTIVATOR ADER"/>
    <property type="match status" value="1"/>
</dbReference>
<comment type="caution">
    <text evidence="3">The sequence shown here is derived from an EMBL/GenBank/DDBJ whole genome shotgun (WGS) entry which is preliminary data.</text>
</comment>
<gene>
    <name evidence="3" type="ORF">GCM10010390_84860</name>
</gene>
<dbReference type="InterPro" id="IPR051448">
    <property type="entry name" value="CdaR-like_regulators"/>
</dbReference>
<feature type="domain" description="PucR C-terminal helix-turn-helix" evidence="2">
    <location>
        <begin position="480"/>
        <end position="525"/>
    </location>
</feature>
<evidence type="ECO:0000259" key="2">
    <source>
        <dbReference type="Pfam" id="PF13556"/>
    </source>
</evidence>
<proteinExistence type="predicted"/>
<dbReference type="EMBL" id="BAAABZ010000084">
    <property type="protein sequence ID" value="GAA0568959.1"/>
    <property type="molecule type" value="Genomic_DNA"/>
</dbReference>
<name>A0ABN1ELC5_9ACTN</name>
<dbReference type="Pfam" id="PF13556">
    <property type="entry name" value="HTH_30"/>
    <property type="match status" value="2"/>
</dbReference>
<sequence>MEARAHTGRLDELLHEVRRQMSRGAGADPRAVLDWLGRQIDADVALVGSAGAVESATARFPRQILPSLEPTLSRLAGGQMAAAVTESGAFQVRLEALGPRAPRPVLVVAGTSAPTREAASLVSHAGSLIALLDRAQDADTTFLGYQHKARQLRFAVFSALLAGDLTLARRMTTGAVPALLDAERLRVYLLHCPSEDRDRLAQTYQDGSGYHGTGLMVHCPAFEEHLICLVADGSADESADESADGSADESADGSDNESADESADQATAEVDREAADVSGRVFADGPEVTQGQGTVLRRLVRDNPQYALGISSPYPLGATAEAYGQALHALAAARHTPERMAAYLGRTPLVPLLPHTEAGTWARALLRPLGSIPRATLDITRLAVTFPRSAVARLLDISRNTVSHHLSRVEATLGLDLGDVRTRAALDLAFCLAGGQPDGGFGAERGRPEPTLDELFRTEPAHAWAREFLRPLQDTRGRDLYATLCAWIDANTDAQRTARHLGRSRNTVRAHLRAAEHLLSRDLLTTGSGIHDLVHALHIIGLQPVD</sequence>
<organism evidence="3 4">
    <name type="scientific">Streptomyces mordarskii</name>
    <dbReference type="NCBI Taxonomy" id="1226758"/>
    <lineage>
        <taxon>Bacteria</taxon>
        <taxon>Bacillati</taxon>
        <taxon>Actinomycetota</taxon>
        <taxon>Actinomycetes</taxon>
        <taxon>Kitasatosporales</taxon>
        <taxon>Streptomycetaceae</taxon>
        <taxon>Streptomyces</taxon>
    </lineage>
</organism>
<dbReference type="InterPro" id="IPR025736">
    <property type="entry name" value="PucR_C-HTH_dom"/>
</dbReference>
<dbReference type="Proteomes" id="UP001501576">
    <property type="component" value="Unassembled WGS sequence"/>
</dbReference>
<dbReference type="Gene3D" id="1.10.10.2840">
    <property type="entry name" value="PucR C-terminal helix-turn-helix domain"/>
    <property type="match status" value="2"/>
</dbReference>
<keyword evidence="4" id="KW-1185">Reference proteome</keyword>
<dbReference type="InterPro" id="IPR042070">
    <property type="entry name" value="PucR_C-HTH_sf"/>
</dbReference>
<accession>A0ABN1ELC5</accession>
<dbReference type="RefSeq" id="WP_346161431.1">
    <property type="nucleotide sequence ID" value="NZ_BAAABZ010000084.1"/>
</dbReference>
<dbReference type="PANTHER" id="PTHR33744">
    <property type="entry name" value="CARBOHYDRATE DIACID REGULATOR"/>
    <property type="match status" value="1"/>
</dbReference>
<feature type="domain" description="PucR C-terminal helix-turn-helix" evidence="2">
    <location>
        <begin position="388"/>
        <end position="430"/>
    </location>
</feature>
<feature type="region of interest" description="Disordered" evidence="1">
    <location>
        <begin position="237"/>
        <end position="273"/>
    </location>
</feature>
<reference evidence="3 4" key="1">
    <citation type="journal article" date="2019" name="Int. J. Syst. Evol. Microbiol.">
        <title>The Global Catalogue of Microorganisms (GCM) 10K type strain sequencing project: providing services to taxonomists for standard genome sequencing and annotation.</title>
        <authorList>
            <consortium name="The Broad Institute Genomics Platform"/>
            <consortium name="The Broad Institute Genome Sequencing Center for Infectious Disease"/>
            <person name="Wu L."/>
            <person name="Ma J."/>
        </authorList>
    </citation>
    <scope>NUCLEOTIDE SEQUENCE [LARGE SCALE GENOMIC DNA]</scope>
    <source>
        <strain evidence="3 4">JCM 5052</strain>
    </source>
</reference>
<protein>
    <recommendedName>
        <fullName evidence="2">PucR C-terminal helix-turn-helix domain-containing protein</fullName>
    </recommendedName>
</protein>
<evidence type="ECO:0000256" key="1">
    <source>
        <dbReference type="SAM" id="MobiDB-lite"/>
    </source>
</evidence>